<evidence type="ECO:0000313" key="2">
    <source>
        <dbReference type="EMBL" id="KAJ1149777.1"/>
    </source>
</evidence>
<dbReference type="Proteomes" id="UP001066276">
    <property type="component" value="Chromosome 5"/>
</dbReference>
<organism evidence="2 3">
    <name type="scientific">Pleurodeles waltl</name>
    <name type="common">Iberian ribbed newt</name>
    <dbReference type="NCBI Taxonomy" id="8319"/>
    <lineage>
        <taxon>Eukaryota</taxon>
        <taxon>Metazoa</taxon>
        <taxon>Chordata</taxon>
        <taxon>Craniata</taxon>
        <taxon>Vertebrata</taxon>
        <taxon>Euteleostomi</taxon>
        <taxon>Amphibia</taxon>
        <taxon>Batrachia</taxon>
        <taxon>Caudata</taxon>
        <taxon>Salamandroidea</taxon>
        <taxon>Salamandridae</taxon>
        <taxon>Pleurodelinae</taxon>
        <taxon>Pleurodeles</taxon>
    </lineage>
</organism>
<dbReference type="AlphaFoldDB" id="A0AAV7RDT6"/>
<name>A0AAV7RDT6_PLEWA</name>
<dbReference type="EMBL" id="JANPWB010000009">
    <property type="protein sequence ID" value="KAJ1149777.1"/>
    <property type="molecule type" value="Genomic_DNA"/>
</dbReference>
<accession>A0AAV7RDT6</accession>
<keyword evidence="3" id="KW-1185">Reference proteome</keyword>
<evidence type="ECO:0000313" key="3">
    <source>
        <dbReference type="Proteomes" id="UP001066276"/>
    </source>
</evidence>
<comment type="caution">
    <text evidence="2">The sequence shown here is derived from an EMBL/GenBank/DDBJ whole genome shotgun (WGS) entry which is preliminary data.</text>
</comment>
<feature type="region of interest" description="Disordered" evidence="1">
    <location>
        <begin position="118"/>
        <end position="154"/>
    </location>
</feature>
<proteinExistence type="predicted"/>
<gene>
    <name evidence="2" type="ORF">NDU88_002582</name>
</gene>
<evidence type="ECO:0000256" key="1">
    <source>
        <dbReference type="SAM" id="MobiDB-lite"/>
    </source>
</evidence>
<reference evidence="2" key="1">
    <citation type="journal article" date="2022" name="bioRxiv">
        <title>Sequencing and chromosome-scale assembly of the giantPleurodeles waltlgenome.</title>
        <authorList>
            <person name="Brown T."/>
            <person name="Elewa A."/>
            <person name="Iarovenko S."/>
            <person name="Subramanian E."/>
            <person name="Araus A.J."/>
            <person name="Petzold A."/>
            <person name="Susuki M."/>
            <person name="Suzuki K.-i.T."/>
            <person name="Hayashi T."/>
            <person name="Toyoda A."/>
            <person name="Oliveira C."/>
            <person name="Osipova E."/>
            <person name="Leigh N.D."/>
            <person name="Simon A."/>
            <person name="Yun M.H."/>
        </authorList>
    </citation>
    <scope>NUCLEOTIDE SEQUENCE</scope>
    <source>
        <strain evidence="2">20211129_DDA</strain>
        <tissue evidence="2">Liver</tissue>
    </source>
</reference>
<sequence>MHLCGSENHLFKSCPKKDFSYAQAVGASGPAGLAAGPAASAAVPAHSKGLSAKEHVAPQDLTIYNKGTLDLPELDPQGEVIESALFQHALARGELAQQIIEEEQDRIDAEHIKRKALEKQKHRLESQDPSTGAKGQVFTSDSKDASPSEGKLSYAQAAGAQAELKKPLLDPLVLRSSSGVVRGAQAADITDSQIMGYIEEIPIYSSRPEVLEDAQIPVAINPGSTLLSDPMHLHKI</sequence>
<protein>
    <submittedName>
        <fullName evidence="2">Uncharacterized protein</fullName>
    </submittedName>
</protein>